<reference evidence="2 3" key="1">
    <citation type="submission" date="2019-06" db="EMBL/GenBank/DDBJ databases">
        <title>Sequencing the genomes of 1000 actinobacteria strains.</title>
        <authorList>
            <person name="Klenk H.-P."/>
        </authorList>
    </citation>
    <scope>NUCLEOTIDE SEQUENCE [LARGE SCALE GENOMIC DNA]</scope>
    <source>
        <strain evidence="2 3">DSM 19560</strain>
    </source>
</reference>
<dbReference type="Proteomes" id="UP000318297">
    <property type="component" value="Unassembled WGS sequence"/>
</dbReference>
<organism evidence="2 3">
    <name type="scientific">Rudaeicoccus suwonensis</name>
    <dbReference type="NCBI Taxonomy" id="657409"/>
    <lineage>
        <taxon>Bacteria</taxon>
        <taxon>Bacillati</taxon>
        <taxon>Actinomycetota</taxon>
        <taxon>Actinomycetes</taxon>
        <taxon>Micrococcales</taxon>
        <taxon>Dermacoccaceae</taxon>
        <taxon>Rudaeicoccus</taxon>
    </lineage>
</organism>
<sequence length="239" mass="26227">MKATNGRGPPRSLDPPTVGAGTSCEAAMTATQRKTRGLTASYSEHLLTRRFFRAGSTKGSRCTRWDGTRGRIHPTSRLKRIAGTTRTVRRTRDTSRRLKDRLSSSVRRQIITERQASAGMPSRAPKYGVSDYSLRIFFAEEGIAPSRSSLAREQVGRIVELASTGISIMEISRRVGVPDSTVRLELARNRSGPVSGERPRRHHYSPGVYTLGRVHAPFGCGSDLTRATSDDSGSVRLTV</sequence>
<protein>
    <recommendedName>
        <fullName evidence="4">Helix-turn-helix protein</fullName>
    </recommendedName>
</protein>
<gene>
    <name evidence="2" type="ORF">BKA23_1409</name>
</gene>
<evidence type="ECO:0000256" key="1">
    <source>
        <dbReference type="SAM" id="MobiDB-lite"/>
    </source>
</evidence>
<dbReference type="AlphaFoldDB" id="A0A561EAG0"/>
<name>A0A561EAG0_9MICO</name>
<dbReference type="EMBL" id="VIVQ01000001">
    <property type="protein sequence ID" value="TWE12594.1"/>
    <property type="molecule type" value="Genomic_DNA"/>
</dbReference>
<evidence type="ECO:0000313" key="2">
    <source>
        <dbReference type="EMBL" id="TWE12594.1"/>
    </source>
</evidence>
<keyword evidence="3" id="KW-1185">Reference proteome</keyword>
<accession>A0A561EAG0</accession>
<evidence type="ECO:0008006" key="4">
    <source>
        <dbReference type="Google" id="ProtNLM"/>
    </source>
</evidence>
<feature type="region of interest" description="Disordered" evidence="1">
    <location>
        <begin position="1"/>
        <end position="21"/>
    </location>
</feature>
<proteinExistence type="predicted"/>
<evidence type="ECO:0000313" key="3">
    <source>
        <dbReference type="Proteomes" id="UP000318297"/>
    </source>
</evidence>
<comment type="caution">
    <text evidence="2">The sequence shown here is derived from an EMBL/GenBank/DDBJ whole genome shotgun (WGS) entry which is preliminary data.</text>
</comment>